<dbReference type="InterPro" id="IPR036388">
    <property type="entry name" value="WH-like_DNA-bd_sf"/>
</dbReference>
<comment type="caution">
    <text evidence="2">The sequence shown here is derived from an EMBL/GenBank/DDBJ whole genome shotgun (WGS) entry which is preliminary data.</text>
</comment>
<sequence length="105" mass="11816">MHTETQTASTETLLRAVADPERRAILRHLHATDSRAVGVDDLAEAIESRDRPTDDGQTAIELHHTHLPMLADAEVIEFDRERGAVAYRGDDRVETLLEFVSDRLE</sequence>
<dbReference type="InterPro" id="IPR055768">
    <property type="entry name" value="DUF7344"/>
</dbReference>
<proteinExistence type="predicted"/>
<dbReference type="EMBL" id="AOJH01000043">
    <property type="protein sequence ID" value="EMA65510.1"/>
    <property type="molecule type" value="Genomic_DNA"/>
</dbReference>
<dbReference type="Proteomes" id="UP000011546">
    <property type="component" value="Unassembled WGS sequence"/>
</dbReference>
<organism evidence="2 3">
    <name type="scientific">Halorubrum kocurii JCM 14978</name>
    <dbReference type="NCBI Taxonomy" id="1230456"/>
    <lineage>
        <taxon>Archaea</taxon>
        <taxon>Methanobacteriati</taxon>
        <taxon>Methanobacteriota</taxon>
        <taxon>Stenosarchaea group</taxon>
        <taxon>Halobacteria</taxon>
        <taxon>Halobacteriales</taxon>
        <taxon>Haloferacaceae</taxon>
        <taxon>Halorubrum</taxon>
    </lineage>
</organism>
<keyword evidence="3" id="KW-1185">Reference proteome</keyword>
<dbReference type="Pfam" id="PF24035">
    <property type="entry name" value="DUF7344"/>
    <property type="match status" value="1"/>
</dbReference>
<dbReference type="InterPro" id="IPR036390">
    <property type="entry name" value="WH_DNA-bd_sf"/>
</dbReference>
<dbReference type="SUPFAM" id="SSF46785">
    <property type="entry name" value="Winged helix' DNA-binding domain"/>
    <property type="match status" value="1"/>
</dbReference>
<evidence type="ECO:0000259" key="1">
    <source>
        <dbReference type="Pfam" id="PF24035"/>
    </source>
</evidence>
<dbReference type="OrthoDB" id="247722at2157"/>
<evidence type="ECO:0000313" key="3">
    <source>
        <dbReference type="Proteomes" id="UP000011546"/>
    </source>
</evidence>
<dbReference type="RefSeq" id="WP_008847933.1">
    <property type="nucleotide sequence ID" value="NZ_AOJH01000043.1"/>
</dbReference>
<evidence type="ECO:0000313" key="2">
    <source>
        <dbReference type="EMBL" id="EMA65510.1"/>
    </source>
</evidence>
<dbReference type="PATRIC" id="fig|1230456.3.peg.1168"/>
<reference evidence="2 3" key="1">
    <citation type="journal article" date="2014" name="PLoS Genet.">
        <title>Phylogenetically driven sequencing of extremely halophilic archaea reveals strategies for static and dynamic osmo-response.</title>
        <authorList>
            <person name="Becker E.A."/>
            <person name="Seitzer P.M."/>
            <person name="Tritt A."/>
            <person name="Larsen D."/>
            <person name="Krusor M."/>
            <person name="Yao A.I."/>
            <person name="Wu D."/>
            <person name="Madern D."/>
            <person name="Eisen J.A."/>
            <person name="Darling A.E."/>
            <person name="Facciotti M.T."/>
        </authorList>
    </citation>
    <scope>NUCLEOTIDE SEQUENCE [LARGE SCALE GENOMIC DNA]</scope>
    <source>
        <strain evidence="2 3">JCM 14978</strain>
    </source>
</reference>
<name>M0P9N3_9EURY</name>
<dbReference type="Gene3D" id="1.10.10.10">
    <property type="entry name" value="Winged helix-like DNA-binding domain superfamily/Winged helix DNA-binding domain"/>
    <property type="match status" value="1"/>
</dbReference>
<feature type="domain" description="DUF7344" evidence="1">
    <location>
        <begin position="17"/>
        <end position="85"/>
    </location>
</feature>
<protein>
    <recommendedName>
        <fullName evidence="1">DUF7344 domain-containing protein</fullName>
    </recommendedName>
</protein>
<dbReference type="AlphaFoldDB" id="M0P9N3"/>
<accession>M0P9N3</accession>
<gene>
    <name evidence="2" type="ORF">C468_05998</name>
</gene>